<name>A0AAX0TZH0_BURPE</name>
<accession>A0AAX0TZH0</accession>
<feature type="region of interest" description="Disordered" evidence="1">
    <location>
        <begin position="39"/>
        <end position="62"/>
    </location>
</feature>
<comment type="caution">
    <text evidence="2">The sequence shown here is derived from an EMBL/GenBank/DDBJ whole genome shotgun (WGS) entry which is preliminary data.</text>
</comment>
<gene>
    <name evidence="2" type="ORF">CWD88_36045</name>
</gene>
<reference evidence="2 3" key="1">
    <citation type="submission" date="2017-11" db="EMBL/GenBank/DDBJ databases">
        <title>Molecular characterization of Burkholderia pseudomallei and closely related isolates from Vietnam.</title>
        <authorList>
            <person name="Ustinov D.V."/>
            <person name="Antonov A.S."/>
            <person name="Avdusheva E.F."/>
            <person name="Shpak I.M."/>
            <person name="Zakharova I.B."/>
            <person name="Thi L.A."/>
            <person name="Teteryatnikova N."/>
            <person name="Lopasteyskaya Y.A."/>
            <person name="Kuzyutina J.A."/>
            <person name="Ngo T.N."/>
            <person name="Victorov D.V."/>
        </authorList>
    </citation>
    <scope>NUCLEOTIDE SEQUENCE [LARGE SCALE GENOMIC DNA]</scope>
    <source>
        <strain evidence="2 3">V1512</strain>
    </source>
</reference>
<evidence type="ECO:0000313" key="2">
    <source>
        <dbReference type="EMBL" id="PJO61527.1"/>
    </source>
</evidence>
<dbReference type="AlphaFoldDB" id="A0AAX0TZH0"/>
<dbReference type="Proteomes" id="UP000231878">
    <property type="component" value="Unassembled WGS sequence"/>
</dbReference>
<proteinExistence type="predicted"/>
<organism evidence="2 3">
    <name type="scientific">Burkholderia pseudomallei</name>
    <name type="common">Pseudomonas pseudomallei</name>
    <dbReference type="NCBI Taxonomy" id="28450"/>
    <lineage>
        <taxon>Bacteria</taxon>
        <taxon>Pseudomonadati</taxon>
        <taxon>Pseudomonadota</taxon>
        <taxon>Betaproteobacteria</taxon>
        <taxon>Burkholderiales</taxon>
        <taxon>Burkholderiaceae</taxon>
        <taxon>Burkholderia</taxon>
        <taxon>pseudomallei group</taxon>
    </lineage>
</organism>
<sequence>MGARRAAIAAASGGVAIAASARPLLSIPDVRLSCRAYHASRIRPARSPPADPERRMPTQPRA</sequence>
<evidence type="ECO:0000313" key="3">
    <source>
        <dbReference type="Proteomes" id="UP000231878"/>
    </source>
</evidence>
<protein>
    <submittedName>
        <fullName evidence="2">Uncharacterized protein</fullName>
    </submittedName>
</protein>
<evidence type="ECO:0000256" key="1">
    <source>
        <dbReference type="SAM" id="MobiDB-lite"/>
    </source>
</evidence>
<dbReference type="EMBL" id="PHRB01000079">
    <property type="protein sequence ID" value="PJO61527.1"/>
    <property type="molecule type" value="Genomic_DNA"/>
</dbReference>